<dbReference type="CDD" id="cd00483">
    <property type="entry name" value="HPPK"/>
    <property type="match status" value="1"/>
</dbReference>
<dbReference type="RefSeq" id="WP_116879212.1">
    <property type="nucleotide sequence ID" value="NZ_QURB01000001.1"/>
</dbReference>
<dbReference type="Gene3D" id="3.30.70.560">
    <property type="entry name" value="7,8-Dihydro-6-hydroxymethylpterin-pyrophosphokinase HPPK"/>
    <property type="match status" value="1"/>
</dbReference>
<dbReference type="Proteomes" id="UP000257127">
    <property type="component" value="Unassembled WGS sequence"/>
</dbReference>
<keyword evidence="9" id="KW-0289">Folate biosynthesis</keyword>
<dbReference type="GO" id="GO:0016301">
    <property type="term" value="F:kinase activity"/>
    <property type="evidence" value="ECO:0007669"/>
    <property type="project" value="UniProtKB-KW"/>
</dbReference>
<reference evidence="14 15" key="1">
    <citation type="submission" date="2018-08" db="EMBL/GenBank/DDBJ databases">
        <title>The draft genome squence of Brumimicrobium sp. N62.</title>
        <authorList>
            <person name="Du Z.-J."/>
            <person name="Luo H.-R."/>
        </authorList>
    </citation>
    <scope>NUCLEOTIDE SEQUENCE [LARGE SCALE GENOMIC DNA]</scope>
    <source>
        <strain evidence="14 15">N62</strain>
    </source>
</reference>
<dbReference type="SUPFAM" id="SSF55083">
    <property type="entry name" value="6-hydroxymethyl-7,8-dihydropterin pyrophosphokinase, HPPK"/>
    <property type="match status" value="1"/>
</dbReference>
<comment type="function">
    <text evidence="10">Catalyzes the transfer of pyrophosphate from adenosine triphosphate (ATP) to 6-hydroxymethyl-7,8-dihydropterin, an enzymatic step in folate biosynthesis pathway.</text>
</comment>
<evidence type="ECO:0000313" key="15">
    <source>
        <dbReference type="Proteomes" id="UP000257127"/>
    </source>
</evidence>
<protein>
    <recommendedName>
        <fullName evidence="4">2-amino-4-hydroxy-6-hydroxymethyldihydropteridine pyrophosphokinase</fullName>
        <ecNumber evidence="3">2.7.6.3</ecNumber>
    </recommendedName>
    <alternativeName>
        <fullName evidence="11">6-hydroxymethyl-7,8-dihydropterin pyrophosphokinase</fullName>
    </alternativeName>
    <alternativeName>
        <fullName evidence="12">7,8-dihydro-6-hydroxymethylpterin-pyrophosphokinase</fullName>
    </alternativeName>
</protein>
<evidence type="ECO:0000256" key="8">
    <source>
        <dbReference type="ARBA" id="ARBA00022840"/>
    </source>
</evidence>
<dbReference type="AlphaFoldDB" id="A0A3E1F0L9"/>
<dbReference type="GO" id="GO:0046656">
    <property type="term" value="P:folic acid biosynthetic process"/>
    <property type="evidence" value="ECO:0007669"/>
    <property type="project" value="UniProtKB-KW"/>
</dbReference>
<dbReference type="GO" id="GO:0003848">
    <property type="term" value="F:2-amino-4-hydroxy-6-hydroxymethyldihydropteridine diphosphokinase activity"/>
    <property type="evidence" value="ECO:0007669"/>
    <property type="project" value="UniProtKB-EC"/>
</dbReference>
<evidence type="ECO:0000256" key="10">
    <source>
        <dbReference type="ARBA" id="ARBA00029409"/>
    </source>
</evidence>
<evidence type="ECO:0000256" key="7">
    <source>
        <dbReference type="ARBA" id="ARBA00022777"/>
    </source>
</evidence>
<proteinExistence type="inferred from homology"/>
<gene>
    <name evidence="14" type="primary">folK</name>
    <name evidence="14" type="ORF">DXU93_00080</name>
</gene>
<comment type="similarity">
    <text evidence="2">Belongs to the HPPK family.</text>
</comment>
<evidence type="ECO:0000256" key="2">
    <source>
        <dbReference type="ARBA" id="ARBA00005810"/>
    </source>
</evidence>
<organism evidence="14 15">
    <name type="scientific">Brumimicrobium aurantiacum</name>
    <dbReference type="NCBI Taxonomy" id="1737063"/>
    <lineage>
        <taxon>Bacteria</taxon>
        <taxon>Pseudomonadati</taxon>
        <taxon>Bacteroidota</taxon>
        <taxon>Flavobacteriia</taxon>
        <taxon>Flavobacteriales</taxon>
        <taxon>Crocinitomicaceae</taxon>
        <taxon>Brumimicrobium</taxon>
    </lineage>
</organism>
<evidence type="ECO:0000256" key="6">
    <source>
        <dbReference type="ARBA" id="ARBA00022741"/>
    </source>
</evidence>
<dbReference type="NCBIfam" id="TIGR01498">
    <property type="entry name" value="folK"/>
    <property type="match status" value="1"/>
</dbReference>
<evidence type="ECO:0000313" key="14">
    <source>
        <dbReference type="EMBL" id="RFC55372.1"/>
    </source>
</evidence>
<accession>A0A3E1F0L9</accession>
<dbReference type="PANTHER" id="PTHR43071">
    <property type="entry name" value="2-AMINO-4-HYDROXY-6-HYDROXYMETHYLDIHYDROPTERIDINE PYROPHOSPHOKINASE"/>
    <property type="match status" value="1"/>
</dbReference>
<dbReference type="EC" id="2.7.6.3" evidence="3"/>
<dbReference type="GO" id="GO:0046654">
    <property type="term" value="P:tetrahydrofolate biosynthetic process"/>
    <property type="evidence" value="ECO:0007669"/>
    <property type="project" value="UniProtKB-UniPathway"/>
</dbReference>
<evidence type="ECO:0000259" key="13">
    <source>
        <dbReference type="Pfam" id="PF01288"/>
    </source>
</evidence>
<feature type="domain" description="7,8-dihydro-6-hydroxymethylpterin-pyrophosphokinase" evidence="13">
    <location>
        <begin position="6"/>
        <end position="135"/>
    </location>
</feature>
<name>A0A3E1F0L9_9FLAO</name>
<keyword evidence="7 14" id="KW-0418">Kinase</keyword>
<dbReference type="InterPro" id="IPR000550">
    <property type="entry name" value="Hppk"/>
</dbReference>
<dbReference type="UniPathway" id="UPA00077">
    <property type="reaction ID" value="UER00155"/>
</dbReference>
<evidence type="ECO:0000256" key="1">
    <source>
        <dbReference type="ARBA" id="ARBA00005051"/>
    </source>
</evidence>
<keyword evidence="5 14" id="KW-0808">Transferase</keyword>
<evidence type="ECO:0000256" key="11">
    <source>
        <dbReference type="ARBA" id="ARBA00029766"/>
    </source>
</evidence>
<dbReference type="OrthoDB" id="9776634at2"/>
<evidence type="ECO:0000256" key="4">
    <source>
        <dbReference type="ARBA" id="ARBA00016218"/>
    </source>
</evidence>
<evidence type="ECO:0000256" key="5">
    <source>
        <dbReference type="ARBA" id="ARBA00022679"/>
    </source>
</evidence>
<comment type="caution">
    <text evidence="14">The sequence shown here is derived from an EMBL/GenBank/DDBJ whole genome shotgun (WGS) entry which is preliminary data.</text>
</comment>
<dbReference type="GO" id="GO:0005524">
    <property type="term" value="F:ATP binding"/>
    <property type="evidence" value="ECO:0007669"/>
    <property type="project" value="UniProtKB-KW"/>
</dbReference>
<keyword evidence="6" id="KW-0547">Nucleotide-binding</keyword>
<keyword evidence="8" id="KW-0067">ATP-binding</keyword>
<dbReference type="PANTHER" id="PTHR43071:SF1">
    <property type="entry name" value="2-AMINO-4-HYDROXY-6-HYDROXYMETHYLDIHYDROPTERIDINE PYROPHOSPHOKINASE"/>
    <property type="match status" value="1"/>
</dbReference>
<sequence length="164" mass="18523">MVEVILGLGSNLGDKKSNIENAVYAIETAFDCESKSSRLFRSKAWGFNSDSYFLNSCISIKTSLSPFEVLSITKSIEKQIGRVKKSKNNTYESRVIDIDILYYGDKQITHSELTIPHPHISSRAFVITTIKDLNPEFMDPVNNQSIERMLSVCNDKSSVILYED</sequence>
<dbReference type="InterPro" id="IPR035907">
    <property type="entry name" value="Hppk_sf"/>
</dbReference>
<comment type="pathway">
    <text evidence="1">Cofactor biosynthesis; tetrahydrofolate biosynthesis; 2-amino-4-hydroxy-6-hydroxymethyl-7,8-dihydropteridine diphosphate from 7,8-dihydroneopterin triphosphate: step 4/4.</text>
</comment>
<dbReference type="EMBL" id="QURB01000001">
    <property type="protein sequence ID" value="RFC55372.1"/>
    <property type="molecule type" value="Genomic_DNA"/>
</dbReference>
<evidence type="ECO:0000256" key="9">
    <source>
        <dbReference type="ARBA" id="ARBA00022909"/>
    </source>
</evidence>
<keyword evidence="15" id="KW-1185">Reference proteome</keyword>
<dbReference type="Pfam" id="PF01288">
    <property type="entry name" value="HPPK"/>
    <property type="match status" value="1"/>
</dbReference>
<evidence type="ECO:0000256" key="12">
    <source>
        <dbReference type="ARBA" id="ARBA00033413"/>
    </source>
</evidence>
<evidence type="ECO:0000256" key="3">
    <source>
        <dbReference type="ARBA" id="ARBA00013253"/>
    </source>
</evidence>